<dbReference type="Proteomes" id="UP000726105">
    <property type="component" value="Unassembled WGS sequence"/>
</dbReference>
<comment type="subcellular location">
    <subcellularLocation>
        <location evidence="6">Cell membrane</location>
        <topology evidence="6">Multi-pass membrane protein</topology>
    </subcellularLocation>
    <subcellularLocation>
        <location evidence="1">Membrane</location>
        <topology evidence="1">Multi-pass membrane protein</topology>
    </subcellularLocation>
</comment>
<evidence type="ECO:0000256" key="6">
    <source>
        <dbReference type="RuleBase" id="RU363032"/>
    </source>
</evidence>
<feature type="transmembrane region" description="Helical" evidence="6">
    <location>
        <begin position="20"/>
        <end position="39"/>
    </location>
</feature>
<dbReference type="SUPFAM" id="SSF161098">
    <property type="entry name" value="MetI-like"/>
    <property type="match status" value="1"/>
</dbReference>
<keyword evidence="5 6" id="KW-0472">Membrane</keyword>
<dbReference type="PANTHER" id="PTHR30177">
    <property type="entry name" value="GLYCINE BETAINE/L-PROLINE TRANSPORT SYSTEM PERMEASE PROTEIN PROW"/>
    <property type="match status" value="1"/>
</dbReference>
<accession>A0A935IL65</accession>
<keyword evidence="4 6" id="KW-1133">Transmembrane helix</keyword>
<dbReference type="Pfam" id="PF00528">
    <property type="entry name" value="BPD_transp_1"/>
    <property type="match status" value="1"/>
</dbReference>
<protein>
    <submittedName>
        <fullName evidence="8">ABC transporter permease subunit</fullName>
    </submittedName>
</protein>
<evidence type="ECO:0000313" key="8">
    <source>
        <dbReference type="EMBL" id="MBK7273211.1"/>
    </source>
</evidence>
<dbReference type="InterPro" id="IPR051204">
    <property type="entry name" value="ABC_transp_perm/SBD"/>
</dbReference>
<comment type="caution">
    <text evidence="8">The sequence shown here is derived from an EMBL/GenBank/DDBJ whole genome shotgun (WGS) entry which is preliminary data.</text>
</comment>
<feature type="transmembrane region" description="Helical" evidence="6">
    <location>
        <begin position="46"/>
        <end position="69"/>
    </location>
</feature>
<feature type="transmembrane region" description="Helical" evidence="6">
    <location>
        <begin position="130"/>
        <end position="159"/>
    </location>
</feature>
<gene>
    <name evidence="8" type="ORF">IPI13_08570</name>
</gene>
<proteinExistence type="inferred from homology"/>
<organism evidence="8 9">
    <name type="scientific">Candidatus Phosphoribacter hodrii</name>
    <dbReference type="NCBI Taxonomy" id="2953743"/>
    <lineage>
        <taxon>Bacteria</taxon>
        <taxon>Bacillati</taxon>
        <taxon>Actinomycetota</taxon>
        <taxon>Actinomycetes</taxon>
        <taxon>Micrococcales</taxon>
        <taxon>Dermatophilaceae</taxon>
        <taxon>Candidatus Phosphoribacter</taxon>
    </lineage>
</organism>
<feature type="domain" description="ABC transmembrane type-1" evidence="7">
    <location>
        <begin position="15"/>
        <end position="196"/>
    </location>
</feature>
<name>A0A935IL65_9MICO</name>
<reference evidence="8 9" key="1">
    <citation type="submission" date="2020-10" db="EMBL/GenBank/DDBJ databases">
        <title>Connecting structure to function with the recovery of over 1000 high-quality activated sludge metagenome-assembled genomes encoding full-length rRNA genes using long-read sequencing.</title>
        <authorList>
            <person name="Singleton C.M."/>
            <person name="Petriglieri F."/>
            <person name="Kristensen J.M."/>
            <person name="Kirkegaard R.H."/>
            <person name="Michaelsen T.Y."/>
            <person name="Andersen M.H."/>
            <person name="Karst S.M."/>
            <person name="Dueholm M.S."/>
            <person name="Nielsen P.H."/>
            <person name="Albertsen M."/>
        </authorList>
    </citation>
    <scope>NUCLEOTIDE SEQUENCE [LARGE SCALE GENOMIC DNA]</scope>
    <source>
        <strain evidence="8">Ega_18-Q3-R5-49_MAXAC.001</strain>
    </source>
</reference>
<comment type="similarity">
    <text evidence="6">Belongs to the binding-protein-dependent transport system permease family.</text>
</comment>
<dbReference type="Gene3D" id="1.10.3720.10">
    <property type="entry name" value="MetI-like"/>
    <property type="match status" value="1"/>
</dbReference>
<dbReference type="CDD" id="cd06261">
    <property type="entry name" value="TM_PBP2"/>
    <property type="match status" value="1"/>
</dbReference>
<feature type="transmembrane region" description="Helical" evidence="6">
    <location>
        <begin position="179"/>
        <end position="197"/>
    </location>
</feature>
<dbReference type="GO" id="GO:0055085">
    <property type="term" value="P:transmembrane transport"/>
    <property type="evidence" value="ECO:0007669"/>
    <property type="project" value="InterPro"/>
</dbReference>
<sequence length="242" mass="25458">MTWVWEHLGDIGGYAVSHALLAGIPLLVGLALALPLGWLARRFPRVAPVIVGGSGLLYTIPSLALFILMPLLLGSRILDSINVYVAMTIYTVALLVRSVVDALGSVPEATALAATSMGYRRVGRALAVELPLAVPVLASGLRVAAVSNVSIVSVASLIGYPQLGYYLTDGYQRSFPLEIGVGIVGCVLLALVFDLAIRGAEWALTPWARAAASSSAAGSRYSAIAKRWRNTSTRQSEGVGTR</sequence>
<dbReference type="GO" id="GO:0005886">
    <property type="term" value="C:plasma membrane"/>
    <property type="evidence" value="ECO:0007669"/>
    <property type="project" value="UniProtKB-SubCell"/>
</dbReference>
<evidence type="ECO:0000256" key="4">
    <source>
        <dbReference type="ARBA" id="ARBA00022989"/>
    </source>
</evidence>
<evidence type="ECO:0000313" key="9">
    <source>
        <dbReference type="Proteomes" id="UP000726105"/>
    </source>
</evidence>
<dbReference type="PANTHER" id="PTHR30177:SF4">
    <property type="entry name" value="OSMOPROTECTANT IMPORT PERMEASE PROTEIN OSMW"/>
    <property type="match status" value="1"/>
</dbReference>
<dbReference type="InterPro" id="IPR000515">
    <property type="entry name" value="MetI-like"/>
</dbReference>
<evidence type="ECO:0000256" key="5">
    <source>
        <dbReference type="ARBA" id="ARBA00023136"/>
    </source>
</evidence>
<dbReference type="GO" id="GO:0031460">
    <property type="term" value="P:glycine betaine transport"/>
    <property type="evidence" value="ECO:0007669"/>
    <property type="project" value="TreeGrafter"/>
</dbReference>
<evidence type="ECO:0000259" key="7">
    <source>
        <dbReference type="PROSITE" id="PS50928"/>
    </source>
</evidence>
<evidence type="ECO:0000256" key="2">
    <source>
        <dbReference type="ARBA" id="ARBA00022448"/>
    </source>
</evidence>
<feature type="transmembrane region" description="Helical" evidence="6">
    <location>
        <begin position="81"/>
        <end position="100"/>
    </location>
</feature>
<dbReference type="InterPro" id="IPR035906">
    <property type="entry name" value="MetI-like_sf"/>
</dbReference>
<keyword evidence="2 6" id="KW-0813">Transport</keyword>
<dbReference type="AlphaFoldDB" id="A0A935IL65"/>
<evidence type="ECO:0000256" key="3">
    <source>
        <dbReference type="ARBA" id="ARBA00022692"/>
    </source>
</evidence>
<dbReference type="PROSITE" id="PS50928">
    <property type="entry name" value="ABC_TM1"/>
    <property type="match status" value="1"/>
</dbReference>
<evidence type="ECO:0000256" key="1">
    <source>
        <dbReference type="ARBA" id="ARBA00004141"/>
    </source>
</evidence>
<keyword evidence="3 6" id="KW-0812">Transmembrane</keyword>
<dbReference type="EMBL" id="JADJIB010000003">
    <property type="protein sequence ID" value="MBK7273211.1"/>
    <property type="molecule type" value="Genomic_DNA"/>
</dbReference>